<name>A0A401YER3_9ACTN</name>
<organism evidence="1 2">
    <name type="scientific">Embleya hyalina</name>
    <dbReference type="NCBI Taxonomy" id="516124"/>
    <lineage>
        <taxon>Bacteria</taxon>
        <taxon>Bacillati</taxon>
        <taxon>Actinomycetota</taxon>
        <taxon>Actinomycetes</taxon>
        <taxon>Kitasatosporales</taxon>
        <taxon>Streptomycetaceae</taxon>
        <taxon>Embleya</taxon>
    </lineage>
</organism>
<evidence type="ECO:0000313" key="1">
    <source>
        <dbReference type="EMBL" id="GCD93093.1"/>
    </source>
</evidence>
<dbReference type="AlphaFoldDB" id="A0A401YER3"/>
<protein>
    <submittedName>
        <fullName evidence="1">Uncharacterized protein</fullName>
    </submittedName>
</protein>
<gene>
    <name evidence="1" type="ORF">EHYA_00736</name>
</gene>
<reference evidence="1 2" key="1">
    <citation type="submission" date="2018-12" db="EMBL/GenBank/DDBJ databases">
        <title>Draft genome sequence of Embleya hyalina NBRC 13850T.</title>
        <authorList>
            <person name="Komaki H."/>
            <person name="Hosoyama A."/>
            <person name="Kimura A."/>
            <person name="Ichikawa N."/>
            <person name="Tamura T."/>
        </authorList>
    </citation>
    <scope>NUCLEOTIDE SEQUENCE [LARGE SCALE GENOMIC DNA]</scope>
    <source>
        <strain evidence="1 2">NBRC 13850</strain>
    </source>
</reference>
<accession>A0A401YER3</accession>
<proteinExistence type="predicted"/>
<dbReference type="EMBL" id="BIFH01000013">
    <property type="protein sequence ID" value="GCD93093.1"/>
    <property type="molecule type" value="Genomic_DNA"/>
</dbReference>
<keyword evidence="2" id="KW-1185">Reference proteome</keyword>
<evidence type="ECO:0000313" key="2">
    <source>
        <dbReference type="Proteomes" id="UP000286931"/>
    </source>
</evidence>
<dbReference type="Proteomes" id="UP000286931">
    <property type="component" value="Unassembled WGS sequence"/>
</dbReference>
<sequence length="88" mass="10019">MNVTFHESTDLPFPTKIDRHSFRLGEWILTPRAATFLSRSPHAHLKRAGECVRLHHCSAEMEQFALSMALIAAAFSRRLDDIVGTRRS</sequence>
<comment type="caution">
    <text evidence="1">The sequence shown here is derived from an EMBL/GenBank/DDBJ whole genome shotgun (WGS) entry which is preliminary data.</text>
</comment>